<evidence type="ECO:0000256" key="5">
    <source>
        <dbReference type="PIRSR" id="PIRSR600246-1"/>
    </source>
</evidence>
<dbReference type="Gene3D" id="3.60.20.30">
    <property type="entry name" value="(Glycosyl)asparaginase"/>
    <property type="match status" value="1"/>
</dbReference>
<evidence type="ECO:0000256" key="3">
    <source>
        <dbReference type="ARBA" id="ARBA00022813"/>
    </source>
</evidence>
<dbReference type="EMBL" id="FNVS01000001">
    <property type="protein sequence ID" value="SEF42332.1"/>
    <property type="molecule type" value="Genomic_DNA"/>
</dbReference>
<dbReference type="CDD" id="cd04701">
    <property type="entry name" value="Asparaginase_2"/>
    <property type="match status" value="1"/>
</dbReference>
<feature type="active site" description="Nucleophile" evidence="5">
    <location>
        <position position="188"/>
    </location>
</feature>
<dbReference type="GO" id="GO:0016811">
    <property type="term" value="F:hydrolase activity, acting on carbon-nitrogen (but not peptide) bonds, in linear amides"/>
    <property type="evidence" value="ECO:0007669"/>
    <property type="project" value="UniProtKB-ARBA"/>
</dbReference>
<dbReference type="AlphaFoldDB" id="A0A8G2BTN0"/>
<dbReference type="RefSeq" id="WP_103982108.1">
    <property type="nucleotide sequence ID" value="NZ_FNVS01000001.1"/>
</dbReference>
<dbReference type="PANTHER" id="PTHR10188:SF6">
    <property type="entry name" value="N(4)-(BETA-N-ACETYLGLUCOSAMINYL)-L-ASPARAGINASE"/>
    <property type="match status" value="1"/>
</dbReference>
<evidence type="ECO:0000256" key="2">
    <source>
        <dbReference type="ARBA" id="ARBA00022801"/>
    </source>
</evidence>
<dbReference type="InterPro" id="IPR029055">
    <property type="entry name" value="Ntn_hydrolases_N"/>
</dbReference>
<evidence type="ECO:0000256" key="4">
    <source>
        <dbReference type="ARBA" id="ARBA00069124"/>
    </source>
</evidence>
<dbReference type="Proteomes" id="UP000236725">
    <property type="component" value="Unassembled WGS sequence"/>
</dbReference>
<accession>A0A8G2BTN0</accession>
<name>A0A8G2BTN0_9BACT</name>
<gene>
    <name evidence="8" type="ORF">SAMN05444001_101126</name>
</gene>
<evidence type="ECO:0000313" key="8">
    <source>
        <dbReference type="EMBL" id="SEF42332.1"/>
    </source>
</evidence>
<protein>
    <recommendedName>
        <fullName evidence="4">Isoaspartyl peptidase</fullName>
    </recommendedName>
</protein>
<dbReference type="GO" id="GO:0006508">
    <property type="term" value="P:proteolysis"/>
    <property type="evidence" value="ECO:0007669"/>
    <property type="project" value="UniProtKB-KW"/>
</dbReference>
<feature type="binding site" evidence="6">
    <location>
        <begin position="239"/>
        <end position="242"/>
    </location>
    <ligand>
        <name>substrate</name>
    </ligand>
</feature>
<evidence type="ECO:0000256" key="7">
    <source>
        <dbReference type="PIRSR" id="PIRSR600246-3"/>
    </source>
</evidence>
<dbReference type="SUPFAM" id="SSF56235">
    <property type="entry name" value="N-terminal nucleophile aminohydrolases (Ntn hydrolases)"/>
    <property type="match status" value="1"/>
</dbReference>
<evidence type="ECO:0000256" key="1">
    <source>
        <dbReference type="ARBA" id="ARBA00022670"/>
    </source>
</evidence>
<reference evidence="8 9" key="1">
    <citation type="submission" date="2016-10" db="EMBL/GenBank/DDBJ databases">
        <authorList>
            <person name="Varghese N."/>
            <person name="Submissions S."/>
        </authorList>
    </citation>
    <scope>NUCLEOTIDE SEQUENCE [LARGE SCALE GENOMIC DNA]</scope>
    <source>
        <strain evidence="8 9">DSM 29073</strain>
    </source>
</reference>
<dbReference type="PANTHER" id="PTHR10188">
    <property type="entry name" value="L-ASPARAGINASE"/>
    <property type="match status" value="1"/>
</dbReference>
<sequence length="329" mass="35298">MLRHLLIPVIILFSIASFLQAQEREYVIVVHGGAGNLGNLLNNTEQSARYYAALDSALVIGDNILSAGGAGPQAVMAVINYFENNPLFNAGIGATCTAEGTFELDASIMEGKDLSAGAVAGVKHIKHPINAAYAVKTKSPHVMLSGLGAEEFAKEQGLEMVDDNMYFATSKTLEWIEKLKRESKKNGTVGCVVLDKDGNLTAGTSTGGMFKKRWGRIGDSPVIGAGTYADNNSCAVSCTGHGEYFIRHAVAFNLCARYRYLKEPIEQAADYIINQELNADAGNGGLIAVDKQGNIAMPFNSEGMFRGYVYKEKGKKTTVKKVGIGKELK</sequence>
<dbReference type="InterPro" id="IPR000246">
    <property type="entry name" value="Peptidase_T2"/>
</dbReference>
<feature type="site" description="Cleavage; by autolysis" evidence="7">
    <location>
        <begin position="187"/>
        <end position="188"/>
    </location>
</feature>
<organism evidence="8 9">
    <name type="scientific">Parabacteroides chinchillae</name>
    <dbReference type="NCBI Taxonomy" id="871327"/>
    <lineage>
        <taxon>Bacteria</taxon>
        <taxon>Pseudomonadati</taxon>
        <taxon>Bacteroidota</taxon>
        <taxon>Bacteroidia</taxon>
        <taxon>Bacteroidales</taxon>
        <taxon>Tannerellaceae</taxon>
        <taxon>Parabacteroides</taxon>
    </lineage>
</organism>
<feature type="binding site" evidence="6">
    <location>
        <begin position="216"/>
        <end position="219"/>
    </location>
    <ligand>
        <name>substrate</name>
    </ligand>
</feature>
<keyword evidence="3" id="KW-0068">Autocatalytic cleavage</keyword>
<dbReference type="GO" id="GO:0008233">
    <property type="term" value="F:peptidase activity"/>
    <property type="evidence" value="ECO:0007669"/>
    <property type="project" value="UniProtKB-KW"/>
</dbReference>
<proteinExistence type="predicted"/>
<dbReference type="Pfam" id="PF01112">
    <property type="entry name" value="Asparaginase_2"/>
    <property type="match status" value="1"/>
</dbReference>
<evidence type="ECO:0000313" key="9">
    <source>
        <dbReference type="Proteomes" id="UP000236725"/>
    </source>
</evidence>
<keyword evidence="9" id="KW-1185">Reference proteome</keyword>
<keyword evidence="2" id="KW-0378">Hydrolase</keyword>
<comment type="caution">
    <text evidence="8">The sequence shown here is derived from an EMBL/GenBank/DDBJ whole genome shotgun (WGS) entry which is preliminary data.</text>
</comment>
<keyword evidence="1" id="KW-0645">Protease</keyword>
<evidence type="ECO:0000256" key="6">
    <source>
        <dbReference type="PIRSR" id="PIRSR600246-2"/>
    </source>
</evidence>
<dbReference type="FunFam" id="3.60.20.30:FF:000001">
    <property type="entry name" value="Isoaspartyl peptidase/L-asparaginase"/>
    <property type="match status" value="1"/>
</dbReference>